<gene>
    <name evidence="8" type="primary">norG_2</name>
    <name evidence="7" type="ORF">HV064_02730</name>
    <name evidence="8" type="ORF">NCTC9149_05355</name>
</gene>
<dbReference type="InterPro" id="IPR036390">
    <property type="entry name" value="WH_DNA-bd_sf"/>
</dbReference>
<accession>A0A7H4P8W9</accession>
<dbReference type="InterPro" id="IPR004839">
    <property type="entry name" value="Aminotransferase_I/II_large"/>
</dbReference>
<dbReference type="GO" id="GO:0008483">
    <property type="term" value="F:transaminase activity"/>
    <property type="evidence" value="ECO:0007669"/>
    <property type="project" value="UniProtKB-KW"/>
</dbReference>
<dbReference type="Gene3D" id="3.40.640.10">
    <property type="entry name" value="Type I PLP-dependent aspartate aminotransferase-like (Major domain)"/>
    <property type="match status" value="1"/>
</dbReference>
<dbReference type="Proteomes" id="UP000557483">
    <property type="component" value="Unassembled WGS sequence"/>
</dbReference>
<dbReference type="PANTHER" id="PTHR46577:SF1">
    <property type="entry name" value="HTH-TYPE TRANSCRIPTIONAL REGULATORY PROTEIN GABR"/>
    <property type="match status" value="1"/>
</dbReference>
<evidence type="ECO:0000313" key="8">
    <source>
        <dbReference type="EMBL" id="STW08884.1"/>
    </source>
</evidence>
<evidence type="ECO:0000256" key="2">
    <source>
        <dbReference type="ARBA" id="ARBA00022898"/>
    </source>
</evidence>
<dbReference type="Proteomes" id="UP000254571">
    <property type="component" value="Unassembled WGS sequence"/>
</dbReference>
<dbReference type="AlphaFoldDB" id="A0A7H4P8W9"/>
<evidence type="ECO:0000256" key="5">
    <source>
        <dbReference type="ARBA" id="ARBA00023163"/>
    </source>
</evidence>
<proteinExistence type="inferred from homology"/>
<dbReference type="EMBL" id="JABXRN010000001">
    <property type="protein sequence ID" value="MBA8122841.1"/>
    <property type="molecule type" value="Genomic_DNA"/>
</dbReference>
<sequence>MSSRRFGSQSLVRLLGNWQESTSRTPIWRQLAEALRLLILDGRLALETRLPGERELAASLNISRTTVASALGQLREEGYLYSRQGSGSRIALPERPVEASAQKPDPLSVNLAVAALSAGPEIHQAYSQALKIMPEHLSNTGYDQQGLALLREAIARRYSERGLPTRSDEVMIVNGALSGFALVLRLFTGPGDRVVVDAPTYPMALSAIQGASCRPVSVALPQQGWDCDGLAATIAQTAPRLAWLMPDFHNPTGRCMDSATRQRVADIAAQTRTTLVVDETMVDLWYDAPPPPPLAAFNPDAPVITIGSAGKSFWGGLRIGWIRASSRTIASLVQARDSLDLGSPLLEQLACCWLLENEKGLLPSRRAMLATRRDMCGALMAEYFPHWRFTPPEGGLSFWVELPGMLATLFSVRAESRGIHIGTGTRFGLAGAFDRYLRLPFTLSDEELRSAFTTLQPLWHSLTEQKESFRLRKII</sequence>
<evidence type="ECO:0000256" key="3">
    <source>
        <dbReference type="ARBA" id="ARBA00023015"/>
    </source>
</evidence>
<dbReference type="GO" id="GO:0030170">
    <property type="term" value="F:pyridoxal phosphate binding"/>
    <property type="evidence" value="ECO:0007669"/>
    <property type="project" value="InterPro"/>
</dbReference>
<dbReference type="SMART" id="SM00345">
    <property type="entry name" value="HTH_GNTR"/>
    <property type="match status" value="1"/>
</dbReference>
<dbReference type="InterPro" id="IPR015424">
    <property type="entry name" value="PyrdxlP-dep_Trfase"/>
</dbReference>
<dbReference type="InterPro" id="IPR051446">
    <property type="entry name" value="HTH_trans_reg/aminotransferase"/>
</dbReference>
<reference evidence="7 10" key="2">
    <citation type="submission" date="2020-06" db="EMBL/GenBank/DDBJ databases">
        <title>REHAB project genomes.</title>
        <authorList>
            <person name="Shaw L.P."/>
        </authorList>
    </citation>
    <scope>NUCLEOTIDE SEQUENCE [LARGE SCALE GENOMIC DNA]</scope>
    <source>
        <strain evidence="7 10">RHBSTW-00092</strain>
    </source>
</reference>
<organism evidence="8 9">
    <name type="scientific">Klebsiella grimontii</name>
    <dbReference type="NCBI Taxonomy" id="2058152"/>
    <lineage>
        <taxon>Bacteria</taxon>
        <taxon>Pseudomonadati</taxon>
        <taxon>Pseudomonadota</taxon>
        <taxon>Gammaproteobacteria</taxon>
        <taxon>Enterobacterales</taxon>
        <taxon>Enterobacteriaceae</taxon>
        <taxon>Klebsiella/Raoultella group</taxon>
        <taxon>Klebsiella</taxon>
    </lineage>
</organism>
<reference evidence="8 9" key="1">
    <citation type="submission" date="2018-06" db="EMBL/GenBank/DDBJ databases">
        <authorList>
            <consortium name="Pathogen Informatics"/>
            <person name="Doyle S."/>
        </authorList>
    </citation>
    <scope>NUCLEOTIDE SEQUENCE [LARGE SCALE GENOMIC DNA]</scope>
    <source>
        <strain evidence="8 9">NCTC9149</strain>
    </source>
</reference>
<dbReference type="InterPro" id="IPR015421">
    <property type="entry name" value="PyrdxlP-dep_Trfase_major"/>
</dbReference>
<dbReference type="Gene3D" id="1.10.10.10">
    <property type="entry name" value="Winged helix-like DNA-binding domain superfamily/Winged helix DNA-binding domain"/>
    <property type="match status" value="1"/>
</dbReference>
<keyword evidence="5" id="KW-0804">Transcription</keyword>
<keyword evidence="4" id="KW-0238">DNA-binding</keyword>
<dbReference type="GO" id="GO:0003700">
    <property type="term" value="F:DNA-binding transcription factor activity"/>
    <property type="evidence" value="ECO:0007669"/>
    <property type="project" value="InterPro"/>
</dbReference>
<protein>
    <submittedName>
        <fullName evidence="7">PLP-dependent aminotransferase family protein</fullName>
    </submittedName>
    <submittedName>
        <fullName evidence="8">Transcriptional regulator</fullName>
    </submittedName>
</protein>
<dbReference type="CDD" id="cd07377">
    <property type="entry name" value="WHTH_GntR"/>
    <property type="match status" value="1"/>
</dbReference>
<dbReference type="EMBL" id="UGMX01000002">
    <property type="protein sequence ID" value="STW08884.1"/>
    <property type="molecule type" value="Genomic_DNA"/>
</dbReference>
<evidence type="ECO:0000259" key="6">
    <source>
        <dbReference type="PROSITE" id="PS50949"/>
    </source>
</evidence>
<keyword evidence="3" id="KW-0805">Transcription regulation</keyword>
<comment type="similarity">
    <text evidence="1">In the C-terminal section; belongs to the class-I pyridoxal-phosphate-dependent aminotransferase family.</text>
</comment>
<dbReference type="PRINTS" id="PR00035">
    <property type="entry name" value="HTHGNTR"/>
</dbReference>
<dbReference type="InterPro" id="IPR015422">
    <property type="entry name" value="PyrdxlP-dep_Trfase_small"/>
</dbReference>
<dbReference type="CDD" id="cd00609">
    <property type="entry name" value="AAT_like"/>
    <property type="match status" value="1"/>
</dbReference>
<dbReference type="PROSITE" id="PS50949">
    <property type="entry name" value="HTH_GNTR"/>
    <property type="match status" value="1"/>
</dbReference>
<dbReference type="SUPFAM" id="SSF53383">
    <property type="entry name" value="PLP-dependent transferases"/>
    <property type="match status" value="1"/>
</dbReference>
<dbReference type="GO" id="GO:0003677">
    <property type="term" value="F:DNA binding"/>
    <property type="evidence" value="ECO:0007669"/>
    <property type="project" value="UniProtKB-KW"/>
</dbReference>
<evidence type="ECO:0000313" key="10">
    <source>
        <dbReference type="Proteomes" id="UP000557483"/>
    </source>
</evidence>
<comment type="caution">
    <text evidence="8">The sequence shown here is derived from an EMBL/GenBank/DDBJ whole genome shotgun (WGS) entry which is preliminary data.</text>
</comment>
<dbReference type="PANTHER" id="PTHR46577">
    <property type="entry name" value="HTH-TYPE TRANSCRIPTIONAL REGULATORY PROTEIN GABR"/>
    <property type="match status" value="1"/>
</dbReference>
<name>A0A7H4P8W9_9ENTR</name>
<dbReference type="InterPro" id="IPR000524">
    <property type="entry name" value="Tscrpt_reg_HTH_GntR"/>
</dbReference>
<evidence type="ECO:0000313" key="9">
    <source>
        <dbReference type="Proteomes" id="UP000254571"/>
    </source>
</evidence>
<keyword evidence="2" id="KW-0663">Pyridoxal phosphate</keyword>
<dbReference type="InterPro" id="IPR036388">
    <property type="entry name" value="WH-like_DNA-bd_sf"/>
</dbReference>
<dbReference type="SUPFAM" id="SSF46785">
    <property type="entry name" value="Winged helix' DNA-binding domain"/>
    <property type="match status" value="1"/>
</dbReference>
<evidence type="ECO:0000313" key="7">
    <source>
        <dbReference type="EMBL" id="MBA8122841.1"/>
    </source>
</evidence>
<dbReference type="Pfam" id="PF00155">
    <property type="entry name" value="Aminotran_1_2"/>
    <property type="match status" value="1"/>
</dbReference>
<dbReference type="Gene3D" id="3.90.1150.10">
    <property type="entry name" value="Aspartate Aminotransferase, domain 1"/>
    <property type="match status" value="1"/>
</dbReference>
<dbReference type="Pfam" id="PF00392">
    <property type="entry name" value="GntR"/>
    <property type="match status" value="1"/>
</dbReference>
<evidence type="ECO:0000256" key="4">
    <source>
        <dbReference type="ARBA" id="ARBA00023125"/>
    </source>
</evidence>
<keyword evidence="7" id="KW-0032">Aminotransferase</keyword>
<feature type="domain" description="HTH gntR-type" evidence="6">
    <location>
        <begin position="25"/>
        <end position="93"/>
    </location>
</feature>
<keyword evidence="7" id="KW-0808">Transferase</keyword>
<dbReference type="RefSeq" id="WP_064342284.1">
    <property type="nucleotide sequence ID" value="NZ_CABGNE010000001.1"/>
</dbReference>
<evidence type="ECO:0000256" key="1">
    <source>
        <dbReference type="ARBA" id="ARBA00005384"/>
    </source>
</evidence>